<comment type="caution">
    <text evidence="2">The sequence shown here is derived from an EMBL/GenBank/DDBJ whole genome shotgun (WGS) entry which is preliminary data.</text>
</comment>
<protein>
    <recommendedName>
        <fullName evidence="4">Kazal-like domain-containing protein</fullName>
    </recommendedName>
</protein>
<accession>A0A3S1HAD1</accession>
<dbReference type="AlphaFoldDB" id="A0A3S1HAD1"/>
<feature type="signal peptide" evidence="1">
    <location>
        <begin position="1"/>
        <end position="24"/>
    </location>
</feature>
<name>A0A3S1HAD1_ELYCH</name>
<sequence length="106" mass="11803">MALSQMHVFVLILFLICDVPCGSGFSKITQKLEKDLKKAQNLLESHNCSHTVDDCGNRFIPDKPRCSDFERTGKCMLNECLGIKGTGDEKTVAAILTKYINAIDYC</sequence>
<feature type="chain" id="PRO_5018578285" description="Kazal-like domain-containing protein" evidence="1">
    <location>
        <begin position="25"/>
        <end position="106"/>
    </location>
</feature>
<proteinExistence type="predicted"/>
<evidence type="ECO:0000313" key="2">
    <source>
        <dbReference type="EMBL" id="RUS75343.1"/>
    </source>
</evidence>
<dbReference type="Proteomes" id="UP000271974">
    <property type="component" value="Unassembled WGS sequence"/>
</dbReference>
<evidence type="ECO:0000313" key="3">
    <source>
        <dbReference type="Proteomes" id="UP000271974"/>
    </source>
</evidence>
<dbReference type="EMBL" id="RQTK01000749">
    <property type="protein sequence ID" value="RUS75343.1"/>
    <property type="molecule type" value="Genomic_DNA"/>
</dbReference>
<gene>
    <name evidence="2" type="ORF">EGW08_016888</name>
</gene>
<organism evidence="2 3">
    <name type="scientific">Elysia chlorotica</name>
    <name type="common">Eastern emerald elysia</name>
    <name type="synonym">Sea slug</name>
    <dbReference type="NCBI Taxonomy" id="188477"/>
    <lineage>
        <taxon>Eukaryota</taxon>
        <taxon>Metazoa</taxon>
        <taxon>Spiralia</taxon>
        <taxon>Lophotrochozoa</taxon>
        <taxon>Mollusca</taxon>
        <taxon>Gastropoda</taxon>
        <taxon>Heterobranchia</taxon>
        <taxon>Euthyneura</taxon>
        <taxon>Panpulmonata</taxon>
        <taxon>Sacoglossa</taxon>
        <taxon>Placobranchoidea</taxon>
        <taxon>Plakobranchidae</taxon>
        <taxon>Elysia</taxon>
    </lineage>
</organism>
<evidence type="ECO:0008006" key="4">
    <source>
        <dbReference type="Google" id="ProtNLM"/>
    </source>
</evidence>
<evidence type="ECO:0000256" key="1">
    <source>
        <dbReference type="SAM" id="SignalP"/>
    </source>
</evidence>
<reference evidence="2 3" key="1">
    <citation type="submission" date="2019-01" db="EMBL/GenBank/DDBJ databases">
        <title>A draft genome assembly of the solar-powered sea slug Elysia chlorotica.</title>
        <authorList>
            <person name="Cai H."/>
            <person name="Li Q."/>
            <person name="Fang X."/>
            <person name="Li J."/>
            <person name="Curtis N.E."/>
            <person name="Altenburger A."/>
            <person name="Shibata T."/>
            <person name="Feng M."/>
            <person name="Maeda T."/>
            <person name="Schwartz J.A."/>
            <person name="Shigenobu S."/>
            <person name="Lundholm N."/>
            <person name="Nishiyama T."/>
            <person name="Yang H."/>
            <person name="Hasebe M."/>
            <person name="Li S."/>
            <person name="Pierce S.K."/>
            <person name="Wang J."/>
        </authorList>
    </citation>
    <scope>NUCLEOTIDE SEQUENCE [LARGE SCALE GENOMIC DNA]</scope>
    <source>
        <strain evidence="2">EC2010</strain>
        <tissue evidence="2">Whole organism of an adult</tissue>
    </source>
</reference>
<keyword evidence="3" id="KW-1185">Reference proteome</keyword>
<keyword evidence="1" id="KW-0732">Signal</keyword>
<feature type="non-terminal residue" evidence="2">
    <location>
        <position position="106"/>
    </location>
</feature>